<organism evidence="2 3">
    <name type="scientific">Euphydryas editha</name>
    <name type="common">Edith's checkerspot</name>
    <dbReference type="NCBI Taxonomy" id="104508"/>
    <lineage>
        <taxon>Eukaryota</taxon>
        <taxon>Metazoa</taxon>
        <taxon>Ecdysozoa</taxon>
        <taxon>Arthropoda</taxon>
        <taxon>Hexapoda</taxon>
        <taxon>Insecta</taxon>
        <taxon>Pterygota</taxon>
        <taxon>Neoptera</taxon>
        <taxon>Endopterygota</taxon>
        <taxon>Lepidoptera</taxon>
        <taxon>Glossata</taxon>
        <taxon>Ditrysia</taxon>
        <taxon>Papilionoidea</taxon>
        <taxon>Nymphalidae</taxon>
        <taxon>Nymphalinae</taxon>
        <taxon>Euphydryas</taxon>
    </lineage>
</organism>
<accession>A0AAU9U4X5</accession>
<sequence>MPQSQIQVSYADFVHIYTDGSKIGDYNGCSFYDPVALVAAKVNVDDPNVNIICLEFLAIVEALRYLMSTNYTKIVIFTDSKSSLYHLFACNRGKLEINEAYIIIESIETMIRNGISVYLQWVPSHVGVFVMRSLMSSPK</sequence>
<gene>
    <name evidence="2" type="ORF">EEDITHA_LOCUS9464</name>
</gene>
<proteinExistence type="predicted"/>
<dbReference type="Gene3D" id="3.30.420.10">
    <property type="entry name" value="Ribonuclease H-like superfamily/Ribonuclease H"/>
    <property type="match status" value="1"/>
</dbReference>
<evidence type="ECO:0000313" key="3">
    <source>
        <dbReference type="Proteomes" id="UP001153954"/>
    </source>
</evidence>
<dbReference type="EMBL" id="CAKOGL010000013">
    <property type="protein sequence ID" value="CAH2093837.1"/>
    <property type="molecule type" value="Genomic_DNA"/>
</dbReference>
<comment type="caution">
    <text evidence="2">The sequence shown here is derived from an EMBL/GenBank/DDBJ whole genome shotgun (WGS) entry which is preliminary data.</text>
</comment>
<evidence type="ECO:0000259" key="1">
    <source>
        <dbReference type="Pfam" id="PF00075"/>
    </source>
</evidence>
<evidence type="ECO:0000313" key="2">
    <source>
        <dbReference type="EMBL" id="CAH2093837.1"/>
    </source>
</evidence>
<protein>
    <recommendedName>
        <fullName evidence="1">RNase H type-1 domain-containing protein</fullName>
    </recommendedName>
</protein>
<dbReference type="InterPro" id="IPR002156">
    <property type="entry name" value="RNaseH_domain"/>
</dbReference>
<reference evidence="2" key="1">
    <citation type="submission" date="2022-03" db="EMBL/GenBank/DDBJ databases">
        <authorList>
            <person name="Tunstrom K."/>
        </authorList>
    </citation>
    <scope>NUCLEOTIDE SEQUENCE</scope>
</reference>
<dbReference type="Pfam" id="PF00075">
    <property type="entry name" value="RNase_H"/>
    <property type="match status" value="1"/>
</dbReference>
<dbReference type="Proteomes" id="UP001153954">
    <property type="component" value="Unassembled WGS sequence"/>
</dbReference>
<dbReference type="SUPFAM" id="SSF53098">
    <property type="entry name" value="Ribonuclease H-like"/>
    <property type="match status" value="1"/>
</dbReference>
<name>A0AAU9U4X5_EUPED</name>
<dbReference type="InterPro" id="IPR012337">
    <property type="entry name" value="RNaseH-like_sf"/>
</dbReference>
<feature type="domain" description="RNase H type-1" evidence="1">
    <location>
        <begin position="14"/>
        <end position="128"/>
    </location>
</feature>
<dbReference type="GO" id="GO:0003676">
    <property type="term" value="F:nucleic acid binding"/>
    <property type="evidence" value="ECO:0007669"/>
    <property type="project" value="InterPro"/>
</dbReference>
<dbReference type="CDD" id="cd09276">
    <property type="entry name" value="Rnase_HI_RT_non_LTR"/>
    <property type="match status" value="1"/>
</dbReference>
<keyword evidence="3" id="KW-1185">Reference proteome</keyword>
<dbReference type="AlphaFoldDB" id="A0AAU9U4X5"/>
<dbReference type="InterPro" id="IPR036397">
    <property type="entry name" value="RNaseH_sf"/>
</dbReference>
<dbReference type="GO" id="GO:0004523">
    <property type="term" value="F:RNA-DNA hybrid ribonuclease activity"/>
    <property type="evidence" value="ECO:0007669"/>
    <property type="project" value="InterPro"/>
</dbReference>